<dbReference type="InterPro" id="IPR015422">
    <property type="entry name" value="PyrdxlP-dep_Trfase_small"/>
</dbReference>
<dbReference type="GO" id="GO:0008483">
    <property type="term" value="F:transaminase activity"/>
    <property type="evidence" value="ECO:0007669"/>
    <property type="project" value="TreeGrafter"/>
</dbReference>
<feature type="domain" description="Alliinase C-terminal" evidence="5">
    <location>
        <begin position="116"/>
        <end position="476"/>
    </location>
</feature>
<proteinExistence type="inferred from homology"/>
<accession>A0A8T0GNH5</accession>
<dbReference type="Gene3D" id="3.90.1150.10">
    <property type="entry name" value="Aspartate Aminotransferase, domain 1"/>
    <property type="match status" value="1"/>
</dbReference>
<dbReference type="PANTHER" id="PTHR43795:SF110">
    <property type="entry name" value="ALLIINASE C-TERMINAL DOMAIN-CONTAINING PROTEIN"/>
    <property type="match status" value="1"/>
</dbReference>
<name>A0A8T0GNH5_CERPU</name>
<dbReference type="GO" id="GO:0016846">
    <property type="term" value="F:carbon-sulfur lyase activity"/>
    <property type="evidence" value="ECO:0007669"/>
    <property type="project" value="InterPro"/>
</dbReference>
<dbReference type="InterPro" id="IPR006947">
    <property type="entry name" value="EGF_alliinase"/>
</dbReference>
<evidence type="ECO:0000313" key="7">
    <source>
        <dbReference type="Proteomes" id="UP000822688"/>
    </source>
</evidence>
<evidence type="ECO:0000256" key="1">
    <source>
        <dbReference type="ARBA" id="ARBA00001933"/>
    </source>
</evidence>
<dbReference type="InterPro" id="IPR050478">
    <property type="entry name" value="Ethylene_sulfur-biosynth"/>
</dbReference>
<dbReference type="InterPro" id="IPR037029">
    <property type="entry name" value="Alliinase_N_sf"/>
</dbReference>
<dbReference type="Gene3D" id="3.40.640.10">
    <property type="entry name" value="Type I PLP-dependent aspartate aminotransferase-like (Major domain)"/>
    <property type="match status" value="1"/>
</dbReference>
<dbReference type="Pfam" id="PF04864">
    <property type="entry name" value="Alliinase_C"/>
    <property type="match status" value="1"/>
</dbReference>
<comment type="cofactor">
    <cofactor evidence="1">
        <name>pyridoxal 5'-phosphate</name>
        <dbReference type="ChEBI" id="CHEBI:597326"/>
    </cofactor>
</comment>
<dbReference type="SUPFAM" id="SSF53383">
    <property type="entry name" value="PLP-dependent transferases"/>
    <property type="match status" value="1"/>
</dbReference>
<evidence type="ECO:0000259" key="4">
    <source>
        <dbReference type="Pfam" id="PF04863"/>
    </source>
</evidence>
<comment type="caution">
    <text evidence="6">The sequence shown here is derived from an EMBL/GenBank/DDBJ whole genome shotgun (WGS) entry which is preliminary data.</text>
</comment>
<dbReference type="InterPro" id="IPR015424">
    <property type="entry name" value="PyrdxlP-dep_Trfase"/>
</dbReference>
<reference evidence="6" key="1">
    <citation type="submission" date="2020-06" db="EMBL/GenBank/DDBJ databases">
        <title>WGS assembly of Ceratodon purpureus strain R40.</title>
        <authorList>
            <person name="Carey S.B."/>
            <person name="Jenkins J."/>
            <person name="Shu S."/>
            <person name="Lovell J.T."/>
            <person name="Sreedasyam A."/>
            <person name="Maumus F."/>
            <person name="Tiley G.P."/>
            <person name="Fernandez-Pozo N."/>
            <person name="Barry K."/>
            <person name="Chen C."/>
            <person name="Wang M."/>
            <person name="Lipzen A."/>
            <person name="Daum C."/>
            <person name="Saski C.A."/>
            <person name="Payton A.C."/>
            <person name="Mcbreen J.C."/>
            <person name="Conrad R.E."/>
            <person name="Kollar L.M."/>
            <person name="Olsson S."/>
            <person name="Huttunen S."/>
            <person name="Landis J.B."/>
            <person name="Wickett N.J."/>
            <person name="Johnson M.G."/>
            <person name="Rensing S.A."/>
            <person name="Grimwood J."/>
            <person name="Schmutz J."/>
            <person name="Mcdaniel S.F."/>
        </authorList>
    </citation>
    <scope>NUCLEOTIDE SEQUENCE</scope>
    <source>
        <strain evidence="6">R40</strain>
    </source>
</reference>
<dbReference type="Pfam" id="PF04863">
    <property type="entry name" value="EGF_alliinase"/>
    <property type="match status" value="1"/>
</dbReference>
<dbReference type="CDD" id="cd00609">
    <property type="entry name" value="AAT_like"/>
    <property type="match status" value="1"/>
</dbReference>
<dbReference type="Proteomes" id="UP000822688">
    <property type="component" value="Chromosome 10"/>
</dbReference>
<dbReference type="AlphaFoldDB" id="A0A8T0GNH5"/>
<evidence type="ECO:0000256" key="2">
    <source>
        <dbReference type="ARBA" id="ARBA00006312"/>
    </source>
</evidence>
<organism evidence="6 7">
    <name type="scientific">Ceratodon purpureus</name>
    <name type="common">Fire moss</name>
    <name type="synonym">Dicranum purpureum</name>
    <dbReference type="NCBI Taxonomy" id="3225"/>
    <lineage>
        <taxon>Eukaryota</taxon>
        <taxon>Viridiplantae</taxon>
        <taxon>Streptophyta</taxon>
        <taxon>Embryophyta</taxon>
        <taxon>Bryophyta</taxon>
        <taxon>Bryophytina</taxon>
        <taxon>Bryopsida</taxon>
        <taxon>Dicranidae</taxon>
        <taxon>Pseudoditrichales</taxon>
        <taxon>Ditrichaceae</taxon>
        <taxon>Ceratodon</taxon>
    </lineage>
</organism>
<dbReference type="PANTHER" id="PTHR43795">
    <property type="entry name" value="BIFUNCTIONAL ASPARTATE AMINOTRANSFERASE AND GLUTAMATE/ASPARTATE-PREPHENATE AMINOTRANSFERASE-RELATED"/>
    <property type="match status" value="1"/>
</dbReference>
<comment type="similarity">
    <text evidence="2">Belongs to the alliinase family.</text>
</comment>
<evidence type="ECO:0000259" key="5">
    <source>
        <dbReference type="Pfam" id="PF04864"/>
    </source>
</evidence>
<protein>
    <submittedName>
        <fullName evidence="6">Uncharacterized protein</fullName>
    </submittedName>
</protein>
<keyword evidence="7" id="KW-1185">Reference proteome</keyword>
<dbReference type="GO" id="GO:0006520">
    <property type="term" value="P:amino acid metabolic process"/>
    <property type="evidence" value="ECO:0007669"/>
    <property type="project" value="TreeGrafter"/>
</dbReference>
<dbReference type="Gene3D" id="2.10.25.30">
    <property type="entry name" value="EGF-like, alliinase"/>
    <property type="match status" value="1"/>
</dbReference>
<dbReference type="InterPro" id="IPR015421">
    <property type="entry name" value="PyrdxlP-dep_Trfase_major"/>
</dbReference>
<dbReference type="InterPro" id="IPR006948">
    <property type="entry name" value="Alliinase_C"/>
</dbReference>
<keyword evidence="3" id="KW-0663">Pyridoxal phosphate</keyword>
<feature type="domain" description="Alliinase EGF-like" evidence="4">
    <location>
        <begin position="60"/>
        <end position="114"/>
    </location>
</feature>
<sequence>MAEEDATARLLPLPAYQSREKHQTEGGWRLRSTVLWVSLILNLGLITMFVTNPPGAPPSWSDALQAAELAASRWCSGNGNVFVDTVEVNADGTTACECHECFTGPDCSVSIPDCFANVDGGDPLVFEPYWRENADLGAVVIPSWYRMSYAPHDSAPTLYLDGFIAAIKDLHALVGNAVTAGRYIVAGTGSMQLINAVVHSLALQDAGRVSPVVAKAPFYNAYQEQTEYLASSIYKFVGEPDRVKGNAKGQGSQIELIASPNNPSFQIQEVPLNVTGPVVYDHAYYWPHLTPITKAVDNDIMLFTLSKVTGHAGSRIGWAVVKDFDLYQKLQAYVKVDTIGVSHEAQLRATQLMRTVIKSYSEGNSGRKGIFHSSHDVLQSRWARLQAIVKSSSRFSLQELKPAYCTFFGQISDPSPGYAWIHCNREEDKDCLAVMLSGGIIGRPGSSFGSSDRYVRLTLLKRQSIFENLAARLAKLAAQT</sequence>
<dbReference type="EMBL" id="CM026431">
    <property type="protein sequence ID" value="KAG0559298.1"/>
    <property type="molecule type" value="Genomic_DNA"/>
</dbReference>
<evidence type="ECO:0000256" key="3">
    <source>
        <dbReference type="ARBA" id="ARBA00022898"/>
    </source>
</evidence>
<gene>
    <name evidence="6" type="ORF">KC19_10G094700</name>
</gene>
<dbReference type="OrthoDB" id="2020362at2759"/>
<evidence type="ECO:0000313" key="6">
    <source>
        <dbReference type="EMBL" id="KAG0559298.1"/>
    </source>
</evidence>